<name>A0ACB9GNL2_9ASTR</name>
<proteinExistence type="predicted"/>
<reference evidence="1 2" key="2">
    <citation type="journal article" date="2022" name="Mol. Ecol. Resour.">
        <title>The genomes of chicory, endive, great burdock and yacon provide insights into Asteraceae paleo-polyploidization history and plant inulin production.</title>
        <authorList>
            <person name="Fan W."/>
            <person name="Wang S."/>
            <person name="Wang H."/>
            <person name="Wang A."/>
            <person name="Jiang F."/>
            <person name="Liu H."/>
            <person name="Zhao H."/>
            <person name="Xu D."/>
            <person name="Zhang Y."/>
        </authorList>
    </citation>
    <scope>NUCLEOTIDE SEQUENCE [LARGE SCALE GENOMIC DNA]</scope>
    <source>
        <strain evidence="2">cv. Yunnan</strain>
        <tissue evidence="1">Leaves</tissue>
    </source>
</reference>
<gene>
    <name evidence="1" type="ORF">L1987_43793</name>
</gene>
<dbReference type="Proteomes" id="UP001056120">
    <property type="component" value="Linkage Group LG14"/>
</dbReference>
<evidence type="ECO:0000313" key="2">
    <source>
        <dbReference type="Proteomes" id="UP001056120"/>
    </source>
</evidence>
<dbReference type="EMBL" id="CM042031">
    <property type="protein sequence ID" value="KAI3784690.1"/>
    <property type="molecule type" value="Genomic_DNA"/>
</dbReference>
<organism evidence="1 2">
    <name type="scientific">Smallanthus sonchifolius</name>
    <dbReference type="NCBI Taxonomy" id="185202"/>
    <lineage>
        <taxon>Eukaryota</taxon>
        <taxon>Viridiplantae</taxon>
        <taxon>Streptophyta</taxon>
        <taxon>Embryophyta</taxon>
        <taxon>Tracheophyta</taxon>
        <taxon>Spermatophyta</taxon>
        <taxon>Magnoliopsida</taxon>
        <taxon>eudicotyledons</taxon>
        <taxon>Gunneridae</taxon>
        <taxon>Pentapetalae</taxon>
        <taxon>asterids</taxon>
        <taxon>campanulids</taxon>
        <taxon>Asterales</taxon>
        <taxon>Asteraceae</taxon>
        <taxon>Asteroideae</taxon>
        <taxon>Heliantheae alliance</taxon>
        <taxon>Millerieae</taxon>
        <taxon>Smallanthus</taxon>
    </lineage>
</organism>
<sequence>MVEESNDFFSISNFDGRAVHDEILKVTNDFDEAYCIGTGGYGSVYKAELQPNNITVAVKKIHSSSSERLVDHTGFLNEVRALTNIRHRNIVKLFGYCSHVRHSFLIYEYLEKGSLKSILASDVISKELDWLKRVNIVRAVANGLAYMHHDCSPPITHTDISGANILLDSDYEAHISDFGTAKLLKLDSSNWTAVAGTYSASFGVVALEVIMGKHPGGDLITSLPTLSADYL</sequence>
<evidence type="ECO:0000313" key="1">
    <source>
        <dbReference type="EMBL" id="KAI3784690.1"/>
    </source>
</evidence>
<accession>A0ACB9GNL2</accession>
<protein>
    <submittedName>
        <fullName evidence="1">Uncharacterized protein</fullName>
    </submittedName>
</protein>
<comment type="caution">
    <text evidence="1">The sequence shown here is derived from an EMBL/GenBank/DDBJ whole genome shotgun (WGS) entry which is preliminary data.</text>
</comment>
<keyword evidence="2" id="KW-1185">Reference proteome</keyword>
<reference evidence="2" key="1">
    <citation type="journal article" date="2022" name="Mol. Ecol. Resour.">
        <title>The genomes of chicory, endive, great burdock and yacon provide insights into Asteraceae palaeo-polyploidization history and plant inulin production.</title>
        <authorList>
            <person name="Fan W."/>
            <person name="Wang S."/>
            <person name="Wang H."/>
            <person name="Wang A."/>
            <person name="Jiang F."/>
            <person name="Liu H."/>
            <person name="Zhao H."/>
            <person name="Xu D."/>
            <person name="Zhang Y."/>
        </authorList>
    </citation>
    <scope>NUCLEOTIDE SEQUENCE [LARGE SCALE GENOMIC DNA]</scope>
    <source>
        <strain evidence="2">cv. Yunnan</strain>
    </source>
</reference>